<sequence>MEANSTASGKGLCVHSVSSLVFSNPSPDCVIEVHG</sequence>
<organism evidence="1">
    <name type="scientific">Anguilla anguilla</name>
    <name type="common">European freshwater eel</name>
    <name type="synonym">Muraena anguilla</name>
    <dbReference type="NCBI Taxonomy" id="7936"/>
    <lineage>
        <taxon>Eukaryota</taxon>
        <taxon>Metazoa</taxon>
        <taxon>Chordata</taxon>
        <taxon>Craniata</taxon>
        <taxon>Vertebrata</taxon>
        <taxon>Euteleostomi</taxon>
        <taxon>Actinopterygii</taxon>
        <taxon>Neopterygii</taxon>
        <taxon>Teleostei</taxon>
        <taxon>Anguilliformes</taxon>
        <taxon>Anguillidae</taxon>
        <taxon>Anguilla</taxon>
    </lineage>
</organism>
<reference evidence="1" key="1">
    <citation type="submission" date="2014-11" db="EMBL/GenBank/DDBJ databases">
        <authorList>
            <person name="Amaro Gonzalez C."/>
        </authorList>
    </citation>
    <scope>NUCLEOTIDE SEQUENCE</scope>
</reference>
<reference evidence="1" key="2">
    <citation type="journal article" date="2015" name="Fish Shellfish Immunol.">
        <title>Early steps in the European eel (Anguilla anguilla)-Vibrio vulnificus interaction in the gills: Role of the RtxA13 toxin.</title>
        <authorList>
            <person name="Callol A."/>
            <person name="Pajuelo D."/>
            <person name="Ebbesson L."/>
            <person name="Teles M."/>
            <person name="MacKenzie S."/>
            <person name="Amaro C."/>
        </authorList>
    </citation>
    <scope>NUCLEOTIDE SEQUENCE</scope>
</reference>
<dbReference type="EMBL" id="GBXM01096107">
    <property type="protein sequence ID" value="JAH12470.1"/>
    <property type="molecule type" value="Transcribed_RNA"/>
</dbReference>
<evidence type="ECO:0000313" key="1">
    <source>
        <dbReference type="EMBL" id="JAH12470.1"/>
    </source>
</evidence>
<proteinExistence type="predicted"/>
<dbReference type="AlphaFoldDB" id="A0A0E9Q803"/>
<protein>
    <submittedName>
        <fullName evidence="1">Uncharacterized protein</fullName>
    </submittedName>
</protein>
<accession>A0A0E9Q803</accession>
<name>A0A0E9Q803_ANGAN</name>